<protein>
    <submittedName>
        <fullName evidence="3">Zinc finger protein 511</fullName>
    </submittedName>
</protein>
<reference evidence="3 4" key="1">
    <citation type="submission" date="2018-11" db="EMBL/GenBank/DDBJ databases">
        <title>Genome sequence and assembly of Colletotrichum sidae.</title>
        <authorList>
            <person name="Gan P."/>
            <person name="Shirasu K."/>
        </authorList>
    </citation>
    <scope>NUCLEOTIDE SEQUENCE [LARGE SCALE GENOMIC DNA]</scope>
    <source>
        <strain evidence="3 4">CBS 518.97</strain>
    </source>
</reference>
<dbReference type="PROSITE" id="PS00028">
    <property type="entry name" value="ZINC_FINGER_C2H2_1"/>
    <property type="match status" value="1"/>
</dbReference>
<feature type="region of interest" description="Disordered" evidence="1">
    <location>
        <begin position="1"/>
        <end position="32"/>
    </location>
</feature>
<feature type="region of interest" description="Disordered" evidence="1">
    <location>
        <begin position="164"/>
        <end position="255"/>
    </location>
</feature>
<gene>
    <name evidence="3" type="primary">ZNF511</name>
    <name evidence="3" type="ORF">C8034_v006630</name>
</gene>
<dbReference type="AlphaFoldDB" id="A0A4R8S7B9"/>
<accession>A0A4R8S7B9</accession>
<feature type="compositionally biased region" description="Basic and acidic residues" evidence="1">
    <location>
        <begin position="200"/>
        <end position="212"/>
    </location>
</feature>
<proteinExistence type="predicted"/>
<dbReference type="PANTHER" id="PTHR21354">
    <property type="entry name" value="ZINC FINGER PROTEIN 511"/>
    <property type="match status" value="1"/>
</dbReference>
<dbReference type="SMART" id="SM00355">
    <property type="entry name" value="ZnF_C2H2"/>
    <property type="match status" value="2"/>
</dbReference>
<name>A0A4R8S7B9_9PEZI</name>
<evidence type="ECO:0000259" key="2">
    <source>
        <dbReference type="PROSITE" id="PS00028"/>
    </source>
</evidence>
<keyword evidence="4" id="KW-1185">Reference proteome</keyword>
<sequence length="279" mass="31164">MKRSREAEEEPSAGRHAAVDASRPRSRQGDRVAKITELDIAGASSDDVAMKCSMPPHKDALAFASYDEYEAHYIKTHTNRCIECGRNLPSAHLLSVHHEDCHDSFAAVKRERGERTYSCFVEGCERKCSTPYKRRMHLVDKHMYPKNFFFAVTKEGIDGRRSLLVEPGPRQRKPSDAHRKEPPNKGSVVSNSRTSQADGGETKKERQKDEQRTPAAVLSDPTERPDTEMDADPVPKSPDPTERPDTDMEDLAGAMSALRFIPNSVRFGRGGGRAGFAKR</sequence>
<comment type="caution">
    <text evidence="3">The sequence shown here is derived from an EMBL/GenBank/DDBJ whole genome shotgun (WGS) entry which is preliminary data.</text>
</comment>
<feature type="compositionally biased region" description="Polar residues" evidence="1">
    <location>
        <begin position="187"/>
        <end position="197"/>
    </location>
</feature>
<dbReference type="EMBL" id="QAPF01001802">
    <property type="protein sequence ID" value="TDZ87641.1"/>
    <property type="molecule type" value="Genomic_DNA"/>
</dbReference>
<evidence type="ECO:0000256" key="1">
    <source>
        <dbReference type="SAM" id="MobiDB-lite"/>
    </source>
</evidence>
<feature type="compositionally biased region" description="Basic and acidic residues" evidence="1">
    <location>
        <begin position="173"/>
        <end position="183"/>
    </location>
</feature>
<dbReference type="PANTHER" id="PTHR21354:SF0">
    <property type="entry name" value="ZINC FINGER PROTEIN 511"/>
    <property type="match status" value="1"/>
</dbReference>
<dbReference type="InterPro" id="IPR013087">
    <property type="entry name" value="Znf_C2H2_type"/>
</dbReference>
<feature type="domain" description="C2H2-type" evidence="2">
    <location>
        <begin position="81"/>
        <end position="102"/>
    </location>
</feature>
<dbReference type="Proteomes" id="UP000295604">
    <property type="component" value="Unassembled WGS sequence"/>
</dbReference>
<dbReference type="InterPro" id="IPR039258">
    <property type="entry name" value="ZNF511"/>
</dbReference>
<evidence type="ECO:0000313" key="3">
    <source>
        <dbReference type="EMBL" id="TDZ87641.1"/>
    </source>
</evidence>
<evidence type="ECO:0000313" key="4">
    <source>
        <dbReference type="Proteomes" id="UP000295604"/>
    </source>
</evidence>
<organism evidence="3 4">
    <name type="scientific">Colletotrichum sidae</name>
    <dbReference type="NCBI Taxonomy" id="1347389"/>
    <lineage>
        <taxon>Eukaryota</taxon>
        <taxon>Fungi</taxon>
        <taxon>Dikarya</taxon>
        <taxon>Ascomycota</taxon>
        <taxon>Pezizomycotina</taxon>
        <taxon>Sordariomycetes</taxon>
        <taxon>Hypocreomycetidae</taxon>
        <taxon>Glomerellales</taxon>
        <taxon>Glomerellaceae</taxon>
        <taxon>Colletotrichum</taxon>
        <taxon>Colletotrichum orbiculare species complex</taxon>
    </lineage>
</organism>